<dbReference type="NCBIfam" id="TIGR01069">
    <property type="entry name" value="mutS2"/>
    <property type="match status" value="1"/>
</dbReference>
<dbReference type="EMBL" id="DQWS01000135">
    <property type="protein sequence ID" value="HDD53121.1"/>
    <property type="molecule type" value="Genomic_DNA"/>
</dbReference>
<feature type="domain" description="DNA mismatch repair proteins mutS family" evidence="5">
    <location>
        <begin position="420"/>
        <end position="436"/>
    </location>
</feature>
<dbReference type="GO" id="GO:0140664">
    <property type="term" value="F:ATP-dependent DNA damage sensor activity"/>
    <property type="evidence" value="ECO:0007669"/>
    <property type="project" value="InterPro"/>
</dbReference>
<dbReference type="InterPro" id="IPR027417">
    <property type="entry name" value="P-loop_NTPase"/>
</dbReference>
<keyword evidence="6" id="KW-0378">Hydrolase</keyword>
<dbReference type="GO" id="GO:0030983">
    <property type="term" value="F:mismatched DNA binding"/>
    <property type="evidence" value="ECO:0007669"/>
    <property type="project" value="InterPro"/>
</dbReference>
<organism evidence="6">
    <name type="scientific">Thermosulfidibacter takaii</name>
    <dbReference type="NCBI Taxonomy" id="412593"/>
    <lineage>
        <taxon>Bacteria</taxon>
        <taxon>Pseudomonadati</taxon>
        <taxon>Thermosulfidibacterota</taxon>
        <taxon>Thermosulfidibacteria</taxon>
        <taxon>Thermosulfidibacterales</taxon>
        <taxon>Thermosulfidibacteraceae</taxon>
    </lineage>
</organism>
<reference evidence="6" key="1">
    <citation type="journal article" date="2020" name="mSystems">
        <title>Genome- and Community-Level Interaction Insights into Carbon Utilization and Element Cycling Functions of Hydrothermarchaeota in Hydrothermal Sediment.</title>
        <authorList>
            <person name="Zhou Z."/>
            <person name="Liu Y."/>
            <person name="Xu W."/>
            <person name="Pan J."/>
            <person name="Luo Z.H."/>
            <person name="Li M."/>
        </authorList>
    </citation>
    <scope>NUCLEOTIDE SEQUENCE [LARGE SCALE GENOMIC DNA]</scope>
    <source>
        <strain evidence="6">HyVt-115</strain>
    </source>
</reference>
<keyword evidence="1" id="KW-0547">Nucleotide-binding</keyword>
<dbReference type="Gene3D" id="1.10.1420.10">
    <property type="match status" value="2"/>
</dbReference>
<dbReference type="SUPFAM" id="SSF52540">
    <property type="entry name" value="P-loop containing nucleoside triphosphate hydrolases"/>
    <property type="match status" value="1"/>
</dbReference>
<dbReference type="InterPro" id="IPR007696">
    <property type="entry name" value="DNA_mismatch_repair_MutS_core"/>
</dbReference>
<evidence type="ECO:0000256" key="4">
    <source>
        <dbReference type="SAM" id="Coils"/>
    </source>
</evidence>
<dbReference type="GO" id="GO:0016887">
    <property type="term" value="F:ATP hydrolysis activity"/>
    <property type="evidence" value="ECO:0007669"/>
    <property type="project" value="InterPro"/>
</dbReference>
<dbReference type="AlphaFoldDB" id="A0A7C0U6N2"/>
<dbReference type="Pfam" id="PF00488">
    <property type="entry name" value="MutS_V"/>
    <property type="match status" value="1"/>
</dbReference>
<dbReference type="Gene3D" id="3.40.50.300">
    <property type="entry name" value="P-loop containing nucleotide triphosphate hydrolases"/>
    <property type="match status" value="1"/>
</dbReference>
<proteinExistence type="predicted"/>
<dbReference type="GO" id="GO:0045910">
    <property type="term" value="P:negative regulation of DNA recombination"/>
    <property type="evidence" value="ECO:0007669"/>
    <property type="project" value="InterPro"/>
</dbReference>
<feature type="coiled-coil region" evidence="4">
    <location>
        <begin position="145"/>
        <end position="172"/>
    </location>
</feature>
<protein>
    <submittedName>
        <fullName evidence="6">Endonuclease MutS2</fullName>
    </submittedName>
</protein>
<dbReference type="InterPro" id="IPR036187">
    <property type="entry name" value="DNA_mismatch_repair_MutS_sf"/>
</dbReference>
<feature type="non-terminal residue" evidence="6">
    <location>
        <position position="508"/>
    </location>
</feature>
<dbReference type="InterPro" id="IPR005747">
    <property type="entry name" value="MutS2"/>
</dbReference>
<name>A0A7C0U6N2_9BACT</name>
<keyword evidence="4" id="KW-0175">Coiled coil</keyword>
<evidence type="ECO:0000313" key="6">
    <source>
        <dbReference type="EMBL" id="HDD53121.1"/>
    </source>
</evidence>
<comment type="caution">
    <text evidence="6">The sequence shown here is derived from an EMBL/GenBank/DDBJ whole genome shotgun (WGS) entry which is preliminary data.</text>
</comment>
<dbReference type="GO" id="GO:0004519">
    <property type="term" value="F:endonuclease activity"/>
    <property type="evidence" value="ECO:0007669"/>
    <property type="project" value="UniProtKB-KW"/>
</dbReference>
<dbReference type="PANTHER" id="PTHR48466">
    <property type="entry name" value="OS10G0509000 PROTEIN-RELATED"/>
    <property type="match status" value="1"/>
</dbReference>
<evidence type="ECO:0000256" key="1">
    <source>
        <dbReference type="ARBA" id="ARBA00022741"/>
    </source>
</evidence>
<keyword evidence="3" id="KW-0238">DNA-binding</keyword>
<evidence type="ECO:0000256" key="2">
    <source>
        <dbReference type="ARBA" id="ARBA00022840"/>
    </source>
</evidence>
<keyword evidence="2" id="KW-0067">ATP-binding</keyword>
<gene>
    <name evidence="6" type="ORF">ENF32_03520</name>
</gene>
<dbReference type="SUPFAM" id="SSF48334">
    <property type="entry name" value="DNA repair protein MutS, domain III"/>
    <property type="match status" value="1"/>
</dbReference>
<evidence type="ECO:0000259" key="5">
    <source>
        <dbReference type="PROSITE" id="PS00486"/>
    </source>
</evidence>
<accession>A0A7C0U6N2</accession>
<dbReference type="PANTHER" id="PTHR48466:SF2">
    <property type="entry name" value="OS10G0509000 PROTEIN"/>
    <property type="match status" value="1"/>
</dbReference>
<dbReference type="GO" id="GO:0005524">
    <property type="term" value="F:ATP binding"/>
    <property type="evidence" value="ECO:0007669"/>
    <property type="project" value="UniProtKB-KW"/>
</dbReference>
<sequence length="508" mass="56383">MFPSHTLKVLEFFTLLELVAQKATSEPGRREVLNLRPSTQEKEIKRNLEEVREALSLEEEGDFPSLGELADIQPLLEKARPHGSILSPEELLRIKSQLLLTARVKEALGKKEKSPLLTAHAFKLHTLEDLRETLERVISPYGEILDGASNTLVQIRQRRESLRREIRERLQRLLSTPSLAQAFQERNITVRNGRYVLPIKAPFSSKIKGLVQDQSATGATLYIEPFSVVELNNRLVRTEKEEELEIERILKECTHSLREHSGALKRNQAILAHLDSLGARALFATEYSASIPQITDKPTWTILAGRHPLLIKEKGLEGTVPLDIALSKSSRVKGTQTCHTLVITGPNTGGKTVALKTMGLLALMVQSGIPATAHPDSQFPIFQRIMADIGDEQSIQQNLSTFSSHIKNIREILEAADGNSLVILDELGAGTDPWEGAPLGMAILEELHNRGAWCLVSTHHNELKLFAHATPGMENASVEFDSNTLSPTYRLQVGVPGKSNAFIIAERL</sequence>
<dbReference type="PROSITE" id="PS00486">
    <property type="entry name" value="DNA_MISMATCH_REPAIR_2"/>
    <property type="match status" value="1"/>
</dbReference>
<dbReference type="InterPro" id="IPR000432">
    <property type="entry name" value="DNA_mismatch_repair_MutS_C"/>
</dbReference>
<dbReference type="GO" id="GO:0006298">
    <property type="term" value="P:mismatch repair"/>
    <property type="evidence" value="ECO:0007669"/>
    <property type="project" value="InterPro"/>
</dbReference>
<dbReference type="SMART" id="SM00534">
    <property type="entry name" value="MUTSac"/>
    <property type="match status" value="1"/>
</dbReference>
<keyword evidence="6" id="KW-0255">Endonuclease</keyword>
<dbReference type="SMART" id="SM00533">
    <property type="entry name" value="MUTSd"/>
    <property type="match status" value="1"/>
</dbReference>
<evidence type="ECO:0000256" key="3">
    <source>
        <dbReference type="ARBA" id="ARBA00023125"/>
    </source>
</evidence>
<dbReference type="Proteomes" id="UP000885690">
    <property type="component" value="Unassembled WGS sequence"/>
</dbReference>
<dbReference type="InterPro" id="IPR045076">
    <property type="entry name" value="MutS"/>
</dbReference>
<keyword evidence="6" id="KW-0540">Nuclease</keyword>